<dbReference type="Gene3D" id="3.30.450.20">
    <property type="entry name" value="PAS domain"/>
    <property type="match status" value="1"/>
</dbReference>
<dbReference type="SUPFAM" id="SSF55785">
    <property type="entry name" value="PYP-like sensor domain (PAS domain)"/>
    <property type="match status" value="1"/>
</dbReference>
<evidence type="ECO:0000256" key="2">
    <source>
        <dbReference type="ARBA" id="ARBA00034247"/>
    </source>
</evidence>
<dbReference type="NCBIfam" id="TIGR00254">
    <property type="entry name" value="GGDEF"/>
    <property type="match status" value="1"/>
</dbReference>
<organism evidence="4 5">
    <name type="scientific">Paludibacterium purpuratum</name>
    <dbReference type="NCBI Taxonomy" id="1144873"/>
    <lineage>
        <taxon>Bacteria</taxon>
        <taxon>Pseudomonadati</taxon>
        <taxon>Pseudomonadota</taxon>
        <taxon>Betaproteobacteria</taxon>
        <taxon>Neisseriales</taxon>
        <taxon>Chromobacteriaceae</taxon>
        <taxon>Paludibacterium</taxon>
    </lineage>
</organism>
<dbReference type="PANTHER" id="PTHR45138">
    <property type="entry name" value="REGULATORY COMPONENTS OF SENSORY TRANSDUCTION SYSTEM"/>
    <property type="match status" value="1"/>
</dbReference>
<dbReference type="Pfam" id="PF12860">
    <property type="entry name" value="PAS_7"/>
    <property type="match status" value="1"/>
</dbReference>
<dbReference type="PANTHER" id="PTHR45138:SF9">
    <property type="entry name" value="DIGUANYLATE CYCLASE DGCM-RELATED"/>
    <property type="match status" value="1"/>
</dbReference>
<dbReference type="Proteomes" id="UP000295611">
    <property type="component" value="Unassembled WGS sequence"/>
</dbReference>
<dbReference type="EMBL" id="SNZP01000009">
    <property type="protein sequence ID" value="TDR77850.1"/>
    <property type="molecule type" value="Genomic_DNA"/>
</dbReference>
<dbReference type="RefSeq" id="WP_133681534.1">
    <property type="nucleotide sequence ID" value="NZ_SNZP01000009.1"/>
</dbReference>
<evidence type="ECO:0000259" key="3">
    <source>
        <dbReference type="PROSITE" id="PS50887"/>
    </source>
</evidence>
<dbReference type="Pfam" id="PF00990">
    <property type="entry name" value="GGDEF"/>
    <property type="match status" value="1"/>
</dbReference>
<dbReference type="CDD" id="cd01949">
    <property type="entry name" value="GGDEF"/>
    <property type="match status" value="1"/>
</dbReference>
<dbReference type="GO" id="GO:1902201">
    <property type="term" value="P:negative regulation of bacterial-type flagellum-dependent cell motility"/>
    <property type="evidence" value="ECO:0007669"/>
    <property type="project" value="TreeGrafter"/>
</dbReference>
<comment type="catalytic activity">
    <reaction evidence="2">
        <text>2 GTP = 3',3'-c-di-GMP + 2 diphosphate</text>
        <dbReference type="Rhea" id="RHEA:24898"/>
        <dbReference type="ChEBI" id="CHEBI:33019"/>
        <dbReference type="ChEBI" id="CHEBI:37565"/>
        <dbReference type="ChEBI" id="CHEBI:58805"/>
        <dbReference type="EC" id="2.7.7.65"/>
    </reaction>
</comment>
<dbReference type="InterPro" id="IPR029787">
    <property type="entry name" value="Nucleotide_cyclase"/>
</dbReference>
<dbReference type="FunFam" id="3.30.70.270:FF:000001">
    <property type="entry name" value="Diguanylate cyclase domain protein"/>
    <property type="match status" value="1"/>
</dbReference>
<evidence type="ECO:0000313" key="4">
    <source>
        <dbReference type="EMBL" id="TDR77850.1"/>
    </source>
</evidence>
<sequence length="323" mass="36119">MSTTQMTSTINEILVDYLDICQNGFTIIDANDTILYQNKAQAAMFSLEAQDMMIGRHVDALFTWLYIHNRGIHGVLDAPNLEAWLREAHQRTRSTASDMFELTLLDGRTLLVTKQSTAQKGVMFICTDISEQKWLQAELVRLHAEVEQLALIDELTGVANRRHLMQQLRHEVARGQRYRQPLCVAMIDLDHFKRINDHYGHPAGDAVLRHFASTLTEQMRNTDMIGRVGGEEFAIIMADTALDDAIQVLTRISQFIASQRLDHVAEGLGYTFSAGVIEMPHDTDGDESSLLSLADQALYQAKTGGRNRIVPFVPGHSADAGPS</sequence>
<name>A0A4R7B4S5_9NEIS</name>
<dbReference type="InterPro" id="IPR035965">
    <property type="entry name" value="PAS-like_dom_sf"/>
</dbReference>
<dbReference type="PROSITE" id="PS50887">
    <property type="entry name" value="GGDEF"/>
    <property type="match status" value="1"/>
</dbReference>
<dbReference type="Gene3D" id="3.30.70.270">
    <property type="match status" value="1"/>
</dbReference>
<evidence type="ECO:0000256" key="1">
    <source>
        <dbReference type="ARBA" id="ARBA00012528"/>
    </source>
</evidence>
<dbReference type="GO" id="GO:0005886">
    <property type="term" value="C:plasma membrane"/>
    <property type="evidence" value="ECO:0007669"/>
    <property type="project" value="TreeGrafter"/>
</dbReference>
<gene>
    <name evidence="4" type="ORF">DFP86_10990</name>
</gene>
<dbReference type="GO" id="GO:0052621">
    <property type="term" value="F:diguanylate cyclase activity"/>
    <property type="evidence" value="ECO:0007669"/>
    <property type="project" value="UniProtKB-EC"/>
</dbReference>
<dbReference type="InterPro" id="IPR000160">
    <property type="entry name" value="GGDEF_dom"/>
</dbReference>
<proteinExistence type="predicted"/>
<dbReference type="EC" id="2.7.7.65" evidence="1"/>
<dbReference type="SUPFAM" id="SSF55073">
    <property type="entry name" value="Nucleotide cyclase"/>
    <property type="match status" value="1"/>
</dbReference>
<accession>A0A4R7B4S5</accession>
<protein>
    <recommendedName>
        <fullName evidence="1">diguanylate cyclase</fullName>
        <ecNumber evidence="1">2.7.7.65</ecNumber>
    </recommendedName>
</protein>
<dbReference type="InterPro" id="IPR050469">
    <property type="entry name" value="Diguanylate_Cyclase"/>
</dbReference>
<dbReference type="SMART" id="SM00267">
    <property type="entry name" value="GGDEF"/>
    <property type="match status" value="1"/>
</dbReference>
<reference evidence="4 5" key="1">
    <citation type="submission" date="2019-03" db="EMBL/GenBank/DDBJ databases">
        <title>Genomic Encyclopedia of Type Strains, Phase III (KMG-III): the genomes of soil and plant-associated and newly described type strains.</title>
        <authorList>
            <person name="Whitman W."/>
        </authorList>
    </citation>
    <scope>NUCLEOTIDE SEQUENCE [LARGE SCALE GENOMIC DNA]</scope>
    <source>
        <strain evidence="4 5">CECT 8976</strain>
    </source>
</reference>
<evidence type="ECO:0000313" key="5">
    <source>
        <dbReference type="Proteomes" id="UP000295611"/>
    </source>
</evidence>
<comment type="caution">
    <text evidence="4">The sequence shown here is derived from an EMBL/GenBank/DDBJ whole genome shotgun (WGS) entry which is preliminary data.</text>
</comment>
<dbReference type="InterPro" id="IPR043128">
    <property type="entry name" value="Rev_trsase/Diguanyl_cyclase"/>
</dbReference>
<dbReference type="AlphaFoldDB" id="A0A4R7B4S5"/>
<feature type="domain" description="GGDEF" evidence="3">
    <location>
        <begin position="180"/>
        <end position="314"/>
    </location>
</feature>
<dbReference type="OrthoDB" id="9813903at2"/>
<dbReference type="GO" id="GO:0043709">
    <property type="term" value="P:cell adhesion involved in single-species biofilm formation"/>
    <property type="evidence" value="ECO:0007669"/>
    <property type="project" value="TreeGrafter"/>
</dbReference>
<keyword evidence="5" id="KW-1185">Reference proteome</keyword>